<accession>A0ABX9CRZ5</accession>
<sequence length="50" mass="5039">MLAMIAATLVGTDSRASAGTTGPWVIQPFRAPAVPPDSVTGCPSVAPSVW</sequence>
<evidence type="ECO:0000313" key="2">
    <source>
        <dbReference type="Proteomes" id="UP000249045"/>
    </source>
</evidence>
<name>A0ABX9CRZ5_9ACTN</name>
<comment type="caution">
    <text evidence="1">The sequence shown here is derived from an EMBL/GenBank/DDBJ whole genome shotgun (WGS) entry which is preliminary data.</text>
</comment>
<organism evidence="1 2">
    <name type="scientific">Micromonospora noduli</name>
    <dbReference type="NCBI Taxonomy" id="709876"/>
    <lineage>
        <taxon>Bacteria</taxon>
        <taxon>Bacillati</taxon>
        <taxon>Actinomycetota</taxon>
        <taxon>Actinomycetes</taxon>
        <taxon>Micromonosporales</taxon>
        <taxon>Micromonosporaceae</taxon>
        <taxon>Micromonospora</taxon>
    </lineage>
</organism>
<keyword evidence="2" id="KW-1185">Reference proteome</keyword>
<dbReference type="EMBL" id="PYAC01000043">
    <property type="protein sequence ID" value="RAO08880.1"/>
    <property type="molecule type" value="Genomic_DNA"/>
</dbReference>
<reference evidence="1 2" key="1">
    <citation type="submission" date="2018-03" db="EMBL/GenBank/DDBJ databases">
        <title>Defining the species Micromonospora saelicesensis and Micromonospora noduli under the framework of genomics.</title>
        <authorList>
            <person name="Riesco R."/>
            <person name="Trujillo M.E."/>
        </authorList>
    </citation>
    <scope>NUCLEOTIDE SEQUENCE [LARGE SCALE GENOMIC DNA]</scope>
    <source>
        <strain evidence="1 2">MED15</strain>
    </source>
</reference>
<gene>
    <name evidence="1" type="ORF">MED15_06344</name>
</gene>
<protein>
    <submittedName>
        <fullName evidence="1">Uncharacterized protein</fullName>
    </submittedName>
</protein>
<dbReference type="Proteomes" id="UP000249045">
    <property type="component" value="Unassembled WGS sequence"/>
</dbReference>
<evidence type="ECO:0000313" key="1">
    <source>
        <dbReference type="EMBL" id="RAO08880.1"/>
    </source>
</evidence>
<proteinExistence type="predicted"/>